<dbReference type="Proteomes" id="UP001151760">
    <property type="component" value="Unassembled WGS sequence"/>
</dbReference>
<proteinExistence type="predicted"/>
<evidence type="ECO:0000313" key="1">
    <source>
        <dbReference type="EMBL" id="GJT59059.1"/>
    </source>
</evidence>
<accession>A0ABQ5F7S4</accession>
<reference evidence="1" key="2">
    <citation type="submission" date="2022-01" db="EMBL/GenBank/DDBJ databases">
        <authorList>
            <person name="Yamashiro T."/>
            <person name="Shiraishi A."/>
            <person name="Satake H."/>
            <person name="Nakayama K."/>
        </authorList>
    </citation>
    <scope>NUCLEOTIDE SEQUENCE</scope>
</reference>
<sequence length="167" mass="19920">MQQNIKNNILSNQQVDDDDKEKEYLKQCFEIVPEEEVAINVIPLATKPAPILEEAYERVLLGDLKVMFEPHVEDAVWMNLQGQKILLWKLYDSYGVYFVRYQNMHIYMLAEKTYYLTPAKITKMLNKKLQAEYWNEMCYQLLKLMTKLVKKKWKHPPGNHEAFNEET</sequence>
<name>A0ABQ5F7S4_9ASTR</name>
<comment type="caution">
    <text evidence="1">The sequence shown here is derived from an EMBL/GenBank/DDBJ whole genome shotgun (WGS) entry which is preliminary data.</text>
</comment>
<gene>
    <name evidence="1" type="ORF">Tco_1002592</name>
</gene>
<reference evidence="1" key="1">
    <citation type="journal article" date="2022" name="Int. J. Mol. Sci.">
        <title>Draft Genome of Tanacetum Coccineum: Genomic Comparison of Closely Related Tanacetum-Family Plants.</title>
        <authorList>
            <person name="Yamashiro T."/>
            <person name="Shiraishi A."/>
            <person name="Nakayama K."/>
            <person name="Satake H."/>
        </authorList>
    </citation>
    <scope>NUCLEOTIDE SEQUENCE</scope>
</reference>
<organism evidence="1 2">
    <name type="scientific">Tanacetum coccineum</name>
    <dbReference type="NCBI Taxonomy" id="301880"/>
    <lineage>
        <taxon>Eukaryota</taxon>
        <taxon>Viridiplantae</taxon>
        <taxon>Streptophyta</taxon>
        <taxon>Embryophyta</taxon>
        <taxon>Tracheophyta</taxon>
        <taxon>Spermatophyta</taxon>
        <taxon>Magnoliopsida</taxon>
        <taxon>eudicotyledons</taxon>
        <taxon>Gunneridae</taxon>
        <taxon>Pentapetalae</taxon>
        <taxon>asterids</taxon>
        <taxon>campanulids</taxon>
        <taxon>Asterales</taxon>
        <taxon>Asteraceae</taxon>
        <taxon>Asteroideae</taxon>
        <taxon>Anthemideae</taxon>
        <taxon>Anthemidinae</taxon>
        <taxon>Tanacetum</taxon>
    </lineage>
</organism>
<keyword evidence="2" id="KW-1185">Reference proteome</keyword>
<dbReference type="EMBL" id="BQNB010017074">
    <property type="protein sequence ID" value="GJT59059.1"/>
    <property type="molecule type" value="Genomic_DNA"/>
</dbReference>
<evidence type="ECO:0000313" key="2">
    <source>
        <dbReference type="Proteomes" id="UP001151760"/>
    </source>
</evidence>
<protein>
    <submittedName>
        <fullName evidence="1">Uncharacterized protein</fullName>
    </submittedName>
</protein>